<dbReference type="RefSeq" id="WP_145194670.1">
    <property type="nucleotide sequence ID" value="NZ_CP036434.1"/>
</dbReference>
<proteinExistence type="predicted"/>
<dbReference type="InterPro" id="IPR009003">
    <property type="entry name" value="Peptidase_S1_PA"/>
</dbReference>
<organism evidence="1 2">
    <name type="scientific">Saltatorellus ferox</name>
    <dbReference type="NCBI Taxonomy" id="2528018"/>
    <lineage>
        <taxon>Bacteria</taxon>
        <taxon>Pseudomonadati</taxon>
        <taxon>Planctomycetota</taxon>
        <taxon>Planctomycetia</taxon>
        <taxon>Planctomycetia incertae sedis</taxon>
        <taxon>Saltatorellus</taxon>
    </lineage>
</organism>
<dbReference type="OrthoDB" id="1491548at2"/>
<sequence length="69" mass="7275">MRAVGGPGDSGSVWLDDANAVVGLHFAGQRDQSGALASPISDVFDALDVIWSRGVRTHDLLEIVDNVLD</sequence>
<evidence type="ECO:0008006" key="3">
    <source>
        <dbReference type="Google" id="ProtNLM"/>
    </source>
</evidence>
<keyword evidence="2" id="KW-1185">Reference proteome</keyword>
<dbReference type="EMBL" id="CP036434">
    <property type="protein sequence ID" value="QDV05255.1"/>
    <property type="molecule type" value="Genomic_DNA"/>
</dbReference>
<name>A0A518EME4_9BACT</name>
<reference evidence="1 2" key="1">
    <citation type="submission" date="2019-02" db="EMBL/GenBank/DDBJ databases">
        <title>Deep-cultivation of Planctomycetes and their phenomic and genomic characterization uncovers novel biology.</title>
        <authorList>
            <person name="Wiegand S."/>
            <person name="Jogler M."/>
            <person name="Boedeker C."/>
            <person name="Pinto D."/>
            <person name="Vollmers J."/>
            <person name="Rivas-Marin E."/>
            <person name="Kohn T."/>
            <person name="Peeters S.H."/>
            <person name="Heuer A."/>
            <person name="Rast P."/>
            <person name="Oberbeckmann S."/>
            <person name="Bunk B."/>
            <person name="Jeske O."/>
            <person name="Meyerdierks A."/>
            <person name="Storesund J.E."/>
            <person name="Kallscheuer N."/>
            <person name="Luecker S."/>
            <person name="Lage O.M."/>
            <person name="Pohl T."/>
            <person name="Merkel B.J."/>
            <person name="Hornburger P."/>
            <person name="Mueller R.-W."/>
            <person name="Bruemmer F."/>
            <person name="Labrenz M."/>
            <person name="Spormann A.M."/>
            <person name="Op den Camp H."/>
            <person name="Overmann J."/>
            <person name="Amann R."/>
            <person name="Jetten M.S.M."/>
            <person name="Mascher T."/>
            <person name="Medema M.H."/>
            <person name="Devos D.P."/>
            <person name="Kaster A.-K."/>
            <person name="Ovreas L."/>
            <person name="Rohde M."/>
            <person name="Galperin M.Y."/>
            <person name="Jogler C."/>
        </authorList>
    </citation>
    <scope>NUCLEOTIDE SEQUENCE [LARGE SCALE GENOMIC DNA]</scope>
    <source>
        <strain evidence="1 2">Poly30</strain>
    </source>
</reference>
<gene>
    <name evidence="1" type="ORF">Poly30_07510</name>
</gene>
<accession>A0A518EME4</accession>
<protein>
    <recommendedName>
        <fullName evidence="3">Serine protease</fullName>
    </recommendedName>
</protein>
<dbReference type="Proteomes" id="UP000320390">
    <property type="component" value="Chromosome"/>
</dbReference>
<dbReference type="SUPFAM" id="SSF50494">
    <property type="entry name" value="Trypsin-like serine proteases"/>
    <property type="match status" value="1"/>
</dbReference>
<evidence type="ECO:0000313" key="1">
    <source>
        <dbReference type="EMBL" id="QDV05255.1"/>
    </source>
</evidence>
<evidence type="ECO:0000313" key="2">
    <source>
        <dbReference type="Proteomes" id="UP000320390"/>
    </source>
</evidence>
<dbReference type="AlphaFoldDB" id="A0A518EME4"/>